<protein>
    <submittedName>
        <fullName evidence="2">Uncharacterized protein LOC113503007</fullName>
    </submittedName>
</protein>
<dbReference type="AlphaFoldDB" id="A0A7E5WJT7"/>
<organism evidence="1 2">
    <name type="scientific">Trichoplusia ni</name>
    <name type="common">Cabbage looper</name>
    <dbReference type="NCBI Taxonomy" id="7111"/>
    <lineage>
        <taxon>Eukaryota</taxon>
        <taxon>Metazoa</taxon>
        <taxon>Ecdysozoa</taxon>
        <taxon>Arthropoda</taxon>
        <taxon>Hexapoda</taxon>
        <taxon>Insecta</taxon>
        <taxon>Pterygota</taxon>
        <taxon>Neoptera</taxon>
        <taxon>Endopterygota</taxon>
        <taxon>Lepidoptera</taxon>
        <taxon>Glossata</taxon>
        <taxon>Ditrysia</taxon>
        <taxon>Noctuoidea</taxon>
        <taxon>Noctuidae</taxon>
        <taxon>Plusiinae</taxon>
        <taxon>Trichoplusia</taxon>
    </lineage>
</organism>
<proteinExistence type="predicted"/>
<dbReference type="InParanoid" id="A0A7E5WJT7"/>
<evidence type="ECO:0000313" key="2">
    <source>
        <dbReference type="RefSeq" id="XP_026740592.1"/>
    </source>
</evidence>
<accession>A0A7E5WJT7</accession>
<dbReference type="RefSeq" id="XP_026740592.1">
    <property type="nucleotide sequence ID" value="XM_026884791.1"/>
</dbReference>
<dbReference type="KEGG" id="tnl:113503007"/>
<gene>
    <name evidence="2" type="primary">LOC113503007</name>
</gene>
<reference evidence="2" key="1">
    <citation type="submission" date="2025-08" db="UniProtKB">
        <authorList>
            <consortium name="RefSeq"/>
        </authorList>
    </citation>
    <scope>IDENTIFICATION</scope>
</reference>
<dbReference type="GeneID" id="113503007"/>
<name>A0A7E5WJT7_TRINI</name>
<evidence type="ECO:0000313" key="1">
    <source>
        <dbReference type="Proteomes" id="UP000322000"/>
    </source>
</evidence>
<keyword evidence="1" id="KW-1185">Reference proteome</keyword>
<dbReference type="OrthoDB" id="7396466at2759"/>
<dbReference type="Proteomes" id="UP000322000">
    <property type="component" value="Chromosome 18"/>
</dbReference>
<sequence length="185" mass="20791">MVGLRVNCASNCNVLVFLAIYVSSSYGLNVGFIAGDLKRLSPLVIKKFSQNSPVFINTKQDSQHVRSMIDQATDKAPVKKRSIQPIPPLKISPKHRRSIGSIPKLPYVPLLLPWIPKHPLLPLFPSWLPPPTPGPLPVIPPLAKVSTLSYLERRNSEILNKLYELRNRGSLTSSEYMNFKKLLFK</sequence>